<dbReference type="Proteomes" id="UP000183788">
    <property type="component" value="Unassembled WGS sequence"/>
</dbReference>
<keyword evidence="3" id="KW-1003">Cell membrane</keyword>
<evidence type="ECO:0000313" key="11">
    <source>
        <dbReference type="EMBL" id="SFW25548.1"/>
    </source>
</evidence>
<dbReference type="EMBL" id="CP140154">
    <property type="protein sequence ID" value="WQG91464.1"/>
    <property type="molecule type" value="Genomic_DNA"/>
</dbReference>
<keyword evidence="6 10" id="KW-0472">Membrane</keyword>
<name>A0A1K1MQS9_9BACT</name>
<evidence type="ECO:0000313" key="14">
    <source>
        <dbReference type="Proteomes" id="UP001326715"/>
    </source>
</evidence>
<protein>
    <recommendedName>
        <fullName evidence="8">Guanidinium exporter</fullName>
    </recommendedName>
</protein>
<dbReference type="SUPFAM" id="SSF103481">
    <property type="entry name" value="Multidrug resistance efflux transporter EmrE"/>
    <property type="match status" value="1"/>
</dbReference>
<evidence type="ECO:0000256" key="10">
    <source>
        <dbReference type="SAM" id="Phobius"/>
    </source>
</evidence>
<feature type="transmembrane region" description="Helical" evidence="10">
    <location>
        <begin position="62"/>
        <end position="81"/>
    </location>
</feature>
<dbReference type="EMBL" id="FPIZ01000002">
    <property type="protein sequence ID" value="SFW25548.1"/>
    <property type="molecule type" value="Genomic_DNA"/>
</dbReference>
<dbReference type="InterPro" id="IPR037185">
    <property type="entry name" value="EmrE-like"/>
</dbReference>
<keyword evidence="2" id="KW-0813">Transport</keyword>
<gene>
    <name evidence="11" type="ORF">SAMN05661012_00809</name>
    <name evidence="12" type="ORF">SR876_08125</name>
</gene>
<evidence type="ECO:0000256" key="2">
    <source>
        <dbReference type="ARBA" id="ARBA00022448"/>
    </source>
</evidence>
<dbReference type="RefSeq" id="WP_072357315.1">
    <property type="nucleotide sequence ID" value="NZ_CBHWAX010000050.1"/>
</dbReference>
<keyword evidence="5 10" id="KW-1133">Transmembrane helix</keyword>
<dbReference type="PANTHER" id="PTHR30561">
    <property type="entry name" value="SMR FAMILY PROTON-DEPENDENT DRUG EFFLUX TRANSPORTER SUGE"/>
    <property type="match status" value="1"/>
</dbReference>
<dbReference type="Gene3D" id="1.10.3730.20">
    <property type="match status" value="1"/>
</dbReference>
<dbReference type="Pfam" id="PF00893">
    <property type="entry name" value="Multi_Drug_Res"/>
    <property type="match status" value="1"/>
</dbReference>
<dbReference type="PANTHER" id="PTHR30561:SF0">
    <property type="entry name" value="GUANIDINIUM EXPORTER"/>
    <property type="match status" value="1"/>
</dbReference>
<dbReference type="OrthoDB" id="21828at2"/>
<dbReference type="InterPro" id="IPR045324">
    <property type="entry name" value="Small_multidrug_res"/>
</dbReference>
<sequence>MNWIILVLAGLLETAFTFCLGKAQAVSGTTAYGWYTALVIAMAFSLGLLMKAAQTIPIGTAYTVWTGIGTVCTVLVGIFVFKDPVNTWRIIFITLLIGSIIGLKVVGE</sequence>
<dbReference type="AlphaFoldDB" id="A0A1K1MQS9"/>
<evidence type="ECO:0000256" key="3">
    <source>
        <dbReference type="ARBA" id="ARBA00022475"/>
    </source>
</evidence>
<reference evidence="12 14" key="2">
    <citation type="submission" date="2023-11" db="EMBL/GenBank/DDBJ databases">
        <title>MicrobeMod: A computational toolkit for identifying prokaryotic methylation and restriction-modification with nanopore sequencing.</title>
        <authorList>
            <person name="Crits-Christoph A."/>
            <person name="Kang S.C."/>
            <person name="Lee H."/>
            <person name="Ostrov N."/>
        </authorList>
    </citation>
    <scope>NUCLEOTIDE SEQUENCE [LARGE SCALE GENOMIC DNA]</scope>
    <source>
        <strain evidence="12 14">ATCC 23090</strain>
    </source>
</reference>
<evidence type="ECO:0000256" key="9">
    <source>
        <dbReference type="RuleBase" id="RU003942"/>
    </source>
</evidence>
<comment type="similarity">
    <text evidence="7">Belongs to the drug/metabolite transporter (DMT) superfamily. Small multidrug resistance (SMR) (TC 2.A.7.1) family. Gdx/SugE subfamily.</text>
</comment>
<comment type="subcellular location">
    <subcellularLocation>
        <location evidence="1 9">Cell membrane</location>
        <topology evidence="1 9">Multi-pass membrane protein</topology>
    </subcellularLocation>
</comment>
<evidence type="ECO:0000256" key="4">
    <source>
        <dbReference type="ARBA" id="ARBA00022692"/>
    </source>
</evidence>
<dbReference type="GO" id="GO:0005886">
    <property type="term" value="C:plasma membrane"/>
    <property type="evidence" value="ECO:0007669"/>
    <property type="project" value="UniProtKB-SubCell"/>
</dbReference>
<evidence type="ECO:0000256" key="7">
    <source>
        <dbReference type="ARBA" id="ARBA00038151"/>
    </source>
</evidence>
<proteinExistence type="inferred from homology"/>
<keyword evidence="14" id="KW-1185">Reference proteome</keyword>
<dbReference type="GO" id="GO:0022857">
    <property type="term" value="F:transmembrane transporter activity"/>
    <property type="evidence" value="ECO:0007669"/>
    <property type="project" value="InterPro"/>
</dbReference>
<feature type="transmembrane region" description="Helical" evidence="10">
    <location>
        <begin position="31"/>
        <end position="50"/>
    </location>
</feature>
<evidence type="ECO:0000313" key="12">
    <source>
        <dbReference type="EMBL" id="WQG91464.1"/>
    </source>
</evidence>
<accession>A0A1K1MQS9</accession>
<feature type="transmembrane region" description="Helical" evidence="10">
    <location>
        <begin position="87"/>
        <end position="106"/>
    </location>
</feature>
<organism evidence="11 13">
    <name type="scientific">Chitinophaga sancti</name>
    <dbReference type="NCBI Taxonomy" id="1004"/>
    <lineage>
        <taxon>Bacteria</taxon>
        <taxon>Pseudomonadati</taxon>
        <taxon>Bacteroidota</taxon>
        <taxon>Chitinophagia</taxon>
        <taxon>Chitinophagales</taxon>
        <taxon>Chitinophagaceae</taxon>
        <taxon>Chitinophaga</taxon>
    </lineage>
</organism>
<evidence type="ECO:0000256" key="5">
    <source>
        <dbReference type="ARBA" id="ARBA00022989"/>
    </source>
</evidence>
<reference evidence="11 13" key="1">
    <citation type="submission" date="2016-11" db="EMBL/GenBank/DDBJ databases">
        <authorList>
            <person name="Jaros S."/>
            <person name="Januszkiewicz K."/>
            <person name="Wedrychowicz H."/>
        </authorList>
    </citation>
    <scope>NUCLEOTIDE SEQUENCE [LARGE SCALE GENOMIC DNA]</scope>
    <source>
        <strain evidence="11 13">DSM 784</strain>
    </source>
</reference>
<dbReference type="InterPro" id="IPR000390">
    <property type="entry name" value="Small_drug/metabolite_transptr"/>
</dbReference>
<evidence type="ECO:0000313" key="13">
    <source>
        <dbReference type="Proteomes" id="UP000183788"/>
    </source>
</evidence>
<evidence type="ECO:0000256" key="8">
    <source>
        <dbReference type="ARBA" id="ARBA00039168"/>
    </source>
</evidence>
<evidence type="ECO:0000256" key="1">
    <source>
        <dbReference type="ARBA" id="ARBA00004651"/>
    </source>
</evidence>
<dbReference type="STRING" id="1004.SAMN05661012_00809"/>
<evidence type="ECO:0000256" key="6">
    <source>
        <dbReference type="ARBA" id="ARBA00023136"/>
    </source>
</evidence>
<dbReference type="Proteomes" id="UP001326715">
    <property type="component" value="Chromosome"/>
</dbReference>
<keyword evidence="4 9" id="KW-0812">Transmembrane</keyword>